<dbReference type="SMART" id="SM00220">
    <property type="entry name" value="S_TKc"/>
    <property type="match status" value="1"/>
</dbReference>
<evidence type="ECO:0000256" key="9">
    <source>
        <dbReference type="ARBA" id="ARBA00022989"/>
    </source>
</evidence>
<evidence type="ECO:0000256" key="13">
    <source>
        <dbReference type="SAM" id="MobiDB-lite"/>
    </source>
</evidence>
<feature type="signal peptide" evidence="15">
    <location>
        <begin position="1"/>
        <end position="23"/>
    </location>
</feature>
<keyword evidence="7" id="KW-0418">Kinase</keyword>
<sequence>MSLLFTYLSFLFLCFHLPHLSSCSCSSSLNSCKQFSTSPNKTAYPKSFNLCCNETTNQTMIRFNNSGPLFQLKNLSIPQHKLVFLEPELSSPLNKQNCSFMYNFILPLQNFNLSFCHNLLLDEQLLIFDCNKLENTFNHEVLLEFNGRIPCKIYNFYLANKKLDSQIFQALPSYCKTNRSPSYEWTFSFSDDGVLDLLSVGFSNQLELKQECFNCGVIGSGCSVNGGHKTVCQEDEKKKRKQRIEIIIIGVSAGTGASLVVFGFLFWHKRWKRNKKSTITLGRSYSAESSSMREDTGYTSIFSYRELQEATDNFSESKELGDGGFGTVYKGILQDGRTVAIKRLYGNNYKRAEQFMNEVAILSRLRHQNLVSLYGSTSRHSRELLLVYEFIPNGTVADHLHGHLYHRSPLPWPIRLNIAIQTATALTYLHAIQPPIIHRDVKTTNILLDQNFNVKVADFGLSRLVPVDATHVSTAPQGTPGYLDPEYYRCYRLTDKSDVYSFGVVLMELISSKPAVDVRRSRSEINLASMTVEKMQRNELEELVDWRMFGEEEEEEEGKGMRMVKVVGELAFRCLQGERDLRPAIKEVLEVLEGVVRLEDGLVVERDGGGGGGGKREGPESPDTVMEPVWRSEDTTPGTSL</sequence>
<feature type="binding site" evidence="12">
    <location>
        <position position="342"/>
    </location>
    <ligand>
        <name>ATP</name>
        <dbReference type="ChEBI" id="CHEBI:30616"/>
    </ligand>
</feature>
<dbReference type="FunFam" id="1.10.510.10:FF:000161">
    <property type="entry name" value="Wall-associated receptor kinase-like 20"/>
    <property type="match status" value="1"/>
</dbReference>
<accession>A0AB40CUV7</accession>
<dbReference type="PANTHER" id="PTHR46008">
    <property type="entry name" value="LEAF RUST 10 DISEASE-RESISTANCE LOCUS RECEPTOR-LIKE PROTEIN KINASE-LIKE 1.4"/>
    <property type="match status" value="1"/>
</dbReference>
<dbReference type="GO" id="GO:0005886">
    <property type="term" value="C:plasma membrane"/>
    <property type="evidence" value="ECO:0007669"/>
    <property type="project" value="UniProtKB-ARBA"/>
</dbReference>
<dbReference type="Proteomes" id="UP001515500">
    <property type="component" value="Chromosome 17"/>
</dbReference>
<reference evidence="18" key="1">
    <citation type="submission" date="2025-08" db="UniProtKB">
        <authorList>
            <consortium name="RefSeq"/>
        </authorList>
    </citation>
    <scope>IDENTIFICATION</scope>
</reference>
<evidence type="ECO:0000256" key="12">
    <source>
        <dbReference type="PROSITE-ProRule" id="PRU10141"/>
    </source>
</evidence>
<dbReference type="GO" id="GO:0004674">
    <property type="term" value="F:protein serine/threonine kinase activity"/>
    <property type="evidence" value="ECO:0007669"/>
    <property type="project" value="UniProtKB-KW"/>
</dbReference>
<dbReference type="InterPro" id="IPR011009">
    <property type="entry name" value="Kinase-like_dom_sf"/>
</dbReference>
<dbReference type="Pfam" id="PF07714">
    <property type="entry name" value="PK_Tyr_Ser-Thr"/>
    <property type="match status" value="1"/>
</dbReference>
<dbReference type="InterPro" id="IPR008271">
    <property type="entry name" value="Ser/Thr_kinase_AS"/>
</dbReference>
<feature type="chain" id="PRO_5044200628" evidence="15">
    <location>
        <begin position="24"/>
        <end position="641"/>
    </location>
</feature>
<evidence type="ECO:0000256" key="3">
    <source>
        <dbReference type="ARBA" id="ARBA00022679"/>
    </source>
</evidence>
<dbReference type="RefSeq" id="XP_039142591.1">
    <property type="nucleotide sequence ID" value="XM_039286657.1"/>
</dbReference>
<evidence type="ECO:0000256" key="11">
    <source>
        <dbReference type="ARBA" id="ARBA00023180"/>
    </source>
</evidence>
<keyword evidence="3" id="KW-0808">Transferase</keyword>
<evidence type="ECO:0000256" key="5">
    <source>
        <dbReference type="ARBA" id="ARBA00022729"/>
    </source>
</evidence>
<evidence type="ECO:0000256" key="2">
    <source>
        <dbReference type="ARBA" id="ARBA00022527"/>
    </source>
</evidence>
<evidence type="ECO:0000313" key="17">
    <source>
        <dbReference type="Proteomes" id="UP001515500"/>
    </source>
</evidence>
<keyword evidence="6 12" id="KW-0547">Nucleotide-binding</keyword>
<evidence type="ECO:0000313" key="18">
    <source>
        <dbReference type="RefSeq" id="XP_039142591.1"/>
    </source>
</evidence>
<dbReference type="PROSITE" id="PS00108">
    <property type="entry name" value="PROTEIN_KINASE_ST"/>
    <property type="match status" value="1"/>
</dbReference>
<dbReference type="FunFam" id="3.30.200.20:FF:000162">
    <property type="entry name" value="Adenine nucleotide alpha hydrolase-like domain kinase"/>
    <property type="match status" value="1"/>
</dbReference>
<dbReference type="InterPro" id="IPR000719">
    <property type="entry name" value="Prot_kinase_dom"/>
</dbReference>
<proteinExistence type="predicted"/>
<evidence type="ECO:0000256" key="1">
    <source>
        <dbReference type="ARBA" id="ARBA00004167"/>
    </source>
</evidence>
<evidence type="ECO:0000256" key="10">
    <source>
        <dbReference type="ARBA" id="ARBA00023136"/>
    </source>
</evidence>
<dbReference type="PROSITE" id="PS00107">
    <property type="entry name" value="PROTEIN_KINASE_ATP"/>
    <property type="match status" value="1"/>
</dbReference>
<evidence type="ECO:0000256" key="15">
    <source>
        <dbReference type="SAM" id="SignalP"/>
    </source>
</evidence>
<dbReference type="SUPFAM" id="SSF56112">
    <property type="entry name" value="Protein kinase-like (PK-like)"/>
    <property type="match status" value="1"/>
</dbReference>
<dbReference type="Gene3D" id="1.10.510.10">
    <property type="entry name" value="Transferase(Phosphotransferase) domain 1"/>
    <property type="match status" value="1"/>
</dbReference>
<protein>
    <submittedName>
        <fullName evidence="18">LEAF RUST 10 DISEASE-RESISTANCE LOCUS RECEPTOR-LIKE PROTEIN KINASE-like 1.1</fullName>
    </submittedName>
</protein>
<comment type="subcellular location">
    <subcellularLocation>
        <location evidence="1">Membrane</location>
        <topology evidence="1">Single-pass membrane protein</topology>
    </subcellularLocation>
</comment>
<dbReference type="AlphaFoldDB" id="A0AB40CUV7"/>
<gene>
    <name evidence="18" type="primary">LOC120279969</name>
</gene>
<evidence type="ECO:0000256" key="8">
    <source>
        <dbReference type="ARBA" id="ARBA00022840"/>
    </source>
</evidence>
<organism evidence="17 18">
    <name type="scientific">Dioscorea cayennensis subsp. rotundata</name>
    <name type="common">White Guinea yam</name>
    <name type="synonym">Dioscorea rotundata</name>
    <dbReference type="NCBI Taxonomy" id="55577"/>
    <lineage>
        <taxon>Eukaryota</taxon>
        <taxon>Viridiplantae</taxon>
        <taxon>Streptophyta</taxon>
        <taxon>Embryophyta</taxon>
        <taxon>Tracheophyta</taxon>
        <taxon>Spermatophyta</taxon>
        <taxon>Magnoliopsida</taxon>
        <taxon>Liliopsida</taxon>
        <taxon>Dioscoreales</taxon>
        <taxon>Dioscoreaceae</taxon>
        <taxon>Dioscorea</taxon>
    </lineage>
</organism>
<keyword evidence="5 15" id="KW-0732">Signal</keyword>
<feature type="domain" description="Protein kinase" evidence="16">
    <location>
        <begin position="314"/>
        <end position="596"/>
    </location>
</feature>
<evidence type="ECO:0000259" key="16">
    <source>
        <dbReference type="PROSITE" id="PS50011"/>
    </source>
</evidence>
<keyword evidence="9 14" id="KW-1133">Transmembrane helix</keyword>
<dbReference type="Gene3D" id="3.30.200.20">
    <property type="entry name" value="Phosphorylase Kinase, domain 1"/>
    <property type="match status" value="1"/>
</dbReference>
<keyword evidence="11" id="KW-0325">Glycoprotein</keyword>
<dbReference type="GeneID" id="120279969"/>
<dbReference type="GO" id="GO:0005524">
    <property type="term" value="F:ATP binding"/>
    <property type="evidence" value="ECO:0007669"/>
    <property type="project" value="UniProtKB-UniRule"/>
</dbReference>
<keyword evidence="4 14" id="KW-0812">Transmembrane</keyword>
<dbReference type="InterPro" id="IPR001245">
    <property type="entry name" value="Ser-Thr/Tyr_kinase_cat_dom"/>
</dbReference>
<evidence type="ECO:0000256" key="4">
    <source>
        <dbReference type="ARBA" id="ARBA00022692"/>
    </source>
</evidence>
<evidence type="ECO:0000256" key="14">
    <source>
        <dbReference type="SAM" id="Phobius"/>
    </source>
</evidence>
<feature type="transmembrane region" description="Helical" evidence="14">
    <location>
        <begin position="246"/>
        <end position="267"/>
    </location>
</feature>
<dbReference type="InterPro" id="IPR017441">
    <property type="entry name" value="Protein_kinase_ATP_BS"/>
</dbReference>
<keyword evidence="2" id="KW-0723">Serine/threonine-protein kinase</keyword>
<dbReference type="PANTHER" id="PTHR46008:SF2">
    <property type="entry name" value="LEAF RUST 10 DISEASE-RESISTANCE LOCUS RECEPTOR-LIKE PROTEIN KINASE-LIKE 1.4"/>
    <property type="match status" value="1"/>
</dbReference>
<evidence type="ECO:0000256" key="6">
    <source>
        <dbReference type="ARBA" id="ARBA00022741"/>
    </source>
</evidence>
<keyword evidence="17" id="KW-1185">Reference proteome</keyword>
<keyword evidence="8 12" id="KW-0067">ATP-binding</keyword>
<name>A0AB40CUV7_DIOCR</name>
<feature type="region of interest" description="Disordered" evidence="13">
    <location>
        <begin position="604"/>
        <end position="641"/>
    </location>
</feature>
<dbReference type="PROSITE" id="PS50011">
    <property type="entry name" value="PROTEIN_KINASE_DOM"/>
    <property type="match status" value="1"/>
</dbReference>
<keyword evidence="10 14" id="KW-0472">Membrane</keyword>
<evidence type="ECO:0000256" key="7">
    <source>
        <dbReference type="ARBA" id="ARBA00022777"/>
    </source>
</evidence>
<dbReference type="CDD" id="cd14066">
    <property type="entry name" value="STKc_IRAK"/>
    <property type="match status" value="1"/>
</dbReference>
<feature type="compositionally biased region" description="Basic and acidic residues" evidence="13">
    <location>
        <begin position="604"/>
        <end position="619"/>
    </location>
</feature>